<dbReference type="PROSITE" id="PS00963">
    <property type="entry name" value="RIBOSOMAL_S2_2"/>
    <property type="match status" value="1"/>
</dbReference>
<dbReference type="InterPro" id="IPR023591">
    <property type="entry name" value="Ribosomal_uS2_flav_dom_sf"/>
</dbReference>
<dbReference type="GO" id="GO:0003746">
    <property type="term" value="F:translation elongation factor activity"/>
    <property type="evidence" value="ECO:0007669"/>
    <property type="project" value="UniProtKB-UniRule"/>
</dbReference>
<dbReference type="Gene3D" id="1.10.286.20">
    <property type="match status" value="1"/>
</dbReference>
<dbReference type="HAMAP" id="MF_00050">
    <property type="entry name" value="EF_Ts"/>
    <property type="match status" value="1"/>
</dbReference>
<dbReference type="Gene3D" id="3.40.50.10490">
    <property type="entry name" value="Glucose-6-phosphate isomerase like protein, domain 1"/>
    <property type="match status" value="1"/>
</dbReference>
<comment type="subcellular location">
    <subcellularLocation>
        <location evidence="7">Mitochondrion</location>
    </subcellularLocation>
</comment>
<dbReference type="NCBIfam" id="TIGR01011">
    <property type="entry name" value="rpsB_bact"/>
    <property type="match status" value="1"/>
</dbReference>
<dbReference type="InterPro" id="IPR009060">
    <property type="entry name" value="UBA-like_sf"/>
</dbReference>
<dbReference type="SUPFAM" id="SSF54713">
    <property type="entry name" value="Elongation factor Ts (EF-Ts), dimerisation domain"/>
    <property type="match status" value="2"/>
</dbReference>
<dbReference type="Pfam" id="PF00889">
    <property type="entry name" value="EF_TS"/>
    <property type="match status" value="1"/>
</dbReference>
<comment type="similarity">
    <text evidence="2 8">Belongs to the universal ribosomal protein uS2 family.</text>
</comment>
<dbReference type="InterPro" id="IPR036402">
    <property type="entry name" value="EF-Ts_dimer_sf"/>
</dbReference>
<dbReference type="OrthoDB" id="447211at2759"/>
<dbReference type="InterPro" id="IPR018130">
    <property type="entry name" value="Ribosomal_uS2_CS"/>
</dbReference>
<organism evidence="10 11">
    <name type="scientific">Pararge aegeria aegeria</name>
    <dbReference type="NCBI Taxonomy" id="348720"/>
    <lineage>
        <taxon>Eukaryota</taxon>
        <taxon>Metazoa</taxon>
        <taxon>Ecdysozoa</taxon>
        <taxon>Arthropoda</taxon>
        <taxon>Hexapoda</taxon>
        <taxon>Insecta</taxon>
        <taxon>Pterygota</taxon>
        <taxon>Neoptera</taxon>
        <taxon>Endopterygota</taxon>
        <taxon>Lepidoptera</taxon>
        <taxon>Glossata</taxon>
        <taxon>Ditrysia</taxon>
        <taxon>Papilionoidea</taxon>
        <taxon>Nymphalidae</taxon>
        <taxon>Satyrinae</taxon>
        <taxon>Satyrini</taxon>
        <taxon>Parargina</taxon>
        <taxon>Pararge</taxon>
    </lineage>
</organism>
<protein>
    <recommendedName>
        <fullName evidence="7">Elongation factor Ts, mitochondrial</fullName>
        <shortName evidence="7">EF-Ts</shortName>
        <shortName evidence="7">EF-TsMt</shortName>
    </recommendedName>
</protein>
<name>A0A8S4QWB7_9NEOP</name>
<reference evidence="10" key="1">
    <citation type="submission" date="2022-03" db="EMBL/GenBank/DDBJ databases">
        <authorList>
            <person name="Lindestad O."/>
        </authorList>
    </citation>
    <scope>NUCLEOTIDE SEQUENCE</scope>
</reference>
<dbReference type="SUPFAM" id="SSF52313">
    <property type="entry name" value="Ribosomal protein S2"/>
    <property type="match status" value="1"/>
</dbReference>
<dbReference type="GO" id="GO:0005739">
    <property type="term" value="C:mitochondrion"/>
    <property type="evidence" value="ECO:0007669"/>
    <property type="project" value="UniProtKB-SubCell"/>
</dbReference>
<dbReference type="PANTHER" id="PTHR12534:SF0">
    <property type="entry name" value="SMALL RIBOSOMAL SUBUNIT PROTEIN US2M"/>
    <property type="match status" value="1"/>
</dbReference>
<gene>
    <name evidence="10" type="primary">jg19228</name>
    <name evidence="10" type="ORF">PAEG_LOCUS5502</name>
</gene>
<keyword evidence="7" id="KW-0496">Mitochondrion</keyword>
<dbReference type="PANTHER" id="PTHR12534">
    <property type="entry name" value="30S RIBOSOMAL PROTEIN S2 PROKARYOTIC AND ORGANELLAR"/>
    <property type="match status" value="1"/>
</dbReference>
<evidence type="ECO:0000313" key="11">
    <source>
        <dbReference type="Proteomes" id="UP000838756"/>
    </source>
</evidence>
<dbReference type="CDD" id="cd01425">
    <property type="entry name" value="RPS2"/>
    <property type="match status" value="1"/>
</dbReference>
<comment type="similarity">
    <text evidence="1 7">Belongs to the EF-Ts family.</text>
</comment>
<dbReference type="InterPro" id="IPR014039">
    <property type="entry name" value="Transl_elong_EFTs/EF1B_dimer"/>
</dbReference>
<evidence type="ECO:0000256" key="1">
    <source>
        <dbReference type="ARBA" id="ARBA00005532"/>
    </source>
</evidence>
<evidence type="ECO:0000256" key="5">
    <source>
        <dbReference type="ARBA" id="ARBA00022980"/>
    </source>
</evidence>
<dbReference type="GO" id="GO:0022627">
    <property type="term" value="C:cytosolic small ribosomal subunit"/>
    <property type="evidence" value="ECO:0007669"/>
    <property type="project" value="TreeGrafter"/>
</dbReference>
<dbReference type="GO" id="GO:0003735">
    <property type="term" value="F:structural constituent of ribosome"/>
    <property type="evidence" value="ECO:0007669"/>
    <property type="project" value="InterPro"/>
</dbReference>
<dbReference type="Pfam" id="PF00318">
    <property type="entry name" value="Ribosomal_S2"/>
    <property type="match status" value="1"/>
</dbReference>
<dbReference type="EMBL" id="CAKXAJ010018312">
    <property type="protein sequence ID" value="CAH2217617.1"/>
    <property type="molecule type" value="Genomic_DNA"/>
</dbReference>
<dbReference type="InterPro" id="IPR005706">
    <property type="entry name" value="Ribosomal_uS2_bac/mit/plastid"/>
</dbReference>
<dbReference type="InterPro" id="IPR001865">
    <property type="entry name" value="Ribosomal_uS2"/>
</dbReference>
<evidence type="ECO:0000256" key="8">
    <source>
        <dbReference type="RuleBase" id="RU003631"/>
    </source>
</evidence>
<keyword evidence="11" id="KW-1185">Reference proteome</keyword>
<evidence type="ECO:0000256" key="4">
    <source>
        <dbReference type="ARBA" id="ARBA00022917"/>
    </source>
</evidence>
<dbReference type="Gene3D" id="3.30.479.20">
    <property type="entry name" value="Elongation factor Ts, dimerisation domain"/>
    <property type="match status" value="2"/>
</dbReference>
<proteinExistence type="inferred from homology"/>
<dbReference type="AlphaFoldDB" id="A0A8S4QWB7"/>
<evidence type="ECO:0000259" key="9">
    <source>
        <dbReference type="Pfam" id="PF00889"/>
    </source>
</evidence>
<dbReference type="Gene3D" id="1.10.287.610">
    <property type="entry name" value="Helix hairpin bin"/>
    <property type="match status" value="1"/>
</dbReference>
<evidence type="ECO:0000256" key="3">
    <source>
        <dbReference type="ARBA" id="ARBA00022768"/>
    </source>
</evidence>
<dbReference type="SUPFAM" id="SSF46934">
    <property type="entry name" value="UBA-like"/>
    <property type="match status" value="1"/>
</dbReference>
<dbReference type="Proteomes" id="UP000838756">
    <property type="component" value="Unassembled WGS sequence"/>
</dbReference>
<accession>A0A8S4QWB7</accession>
<feature type="domain" description="Translation elongation factor EFTs/EF1B dimerisation" evidence="9">
    <location>
        <begin position="323"/>
        <end position="526"/>
    </location>
</feature>
<evidence type="ECO:0000313" key="10">
    <source>
        <dbReference type="EMBL" id="CAH2217617.1"/>
    </source>
</evidence>
<sequence>MEDKLFGGVNMTNLPKVTIRDLAESGVHFGHKVSRWNAKMAPYIYGVHQQNRIHIIDLRKTLPLLEAAMKALYDVASQDGRILFVGTKFQALDIVASEAVRCGQYYVNDRWLGGMLTNWNTVSSSIKTLIQYEKILNDEDSILTKKELGNIEKKRKKLDKELGGIREMGAVPDILFIIDTNKEHIAVKEAKKLGIPVVGVLDTNSDPDDIAYPISGNDDSRKSIELYCKLAADSILAGIESSLTRSRVKDDELIQEKEGGIVQTKKKRMKDETEREKALEECDGDIKKAVDRLRTIGFAKADKKSDRVASDGLIAMCLAKNYGVLVKVNCETDFVARNEKFIALVSNLASIACQERCTSLDELKNAKYEDVGTVQEAIISGTSVLGEKLELSNLCYLETKDGIIAGYVHGDMHGLGKIGALVALQSSGDKQEIGKQIAMHVVAMKPEALSIDDLDQEKLNNERSIIEEQVKSLNKPEEVAKKIVDGRMAKYYEEVVLLEQKFIKDDKMKIADFIESSAVKLANYKLLTLDGANK</sequence>
<dbReference type="NCBIfam" id="TIGR00116">
    <property type="entry name" value="tsf"/>
    <property type="match status" value="1"/>
</dbReference>
<keyword evidence="6 8" id="KW-0687">Ribonucleoprotein</keyword>
<dbReference type="HAMAP" id="MF_00291_B">
    <property type="entry name" value="Ribosomal_uS2_B"/>
    <property type="match status" value="1"/>
</dbReference>
<dbReference type="Gene3D" id="1.10.8.10">
    <property type="entry name" value="DNA helicase RuvA subunit, C-terminal domain"/>
    <property type="match status" value="1"/>
</dbReference>
<evidence type="ECO:0000256" key="6">
    <source>
        <dbReference type="ARBA" id="ARBA00023274"/>
    </source>
</evidence>
<dbReference type="FunFam" id="1.10.286.20:FF:000001">
    <property type="entry name" value="Elongation factor Ts"/>
    <property type="match status" value="1"/>
</dbReference>
<evidence type="ECO:0000256" key="2">
    <source>
        <dbReference type="ARBA" id="ARBA00006242"/>
    </source>
</evidence>
<keyword evidence="3 7" id="KW-0251">Elongation factor</keyword>
<keyword evidence="5 8" id="KW-0689">Ribosomal protein</keyword>
<comment type="caution">
    <text evidence="10">The sequence shown here is derived from an EMBL/GenBank/DDBJ whole genome shotgun (WGS) entry which is preliminary data.</text>
</comment>
<keyword evidence="4 7" id="KW-0648">Protein biosynthesis</keyword>
<evidence type="ECO:0000256" key="7">
    <source>
        <dbReference type="HAMAP-Rule" id="MF_03135"/>
    </source>
</evidence>
<dbReference type="PRINTS" id="PR00395">
    <property type="entry name" value="RIBOSOMALS2"/>
</dbReference>
<dbReference type="InterPro" id="IPR001816">
    <property type="entry name" value="Transl_elong_EFTs/EF1B"/>
</dbReference>
<comment type="function">
    <text evidence="7">Associates with the EF-Tu.GDP complex and induces the exchange of GDP to GTP. It remains bound to the aminoacyl-tRNA.EF-Tu.GTP complex up to the GTP hydrolysis stage on the ribosome.</text>
</comment>